<sequence>MAYLTAVVTLFGLMSIVNLILTFGVVRRLRTQEDGSTPAAEGDPFQGSGLTVGEPVGSFSVHDTEGRPVTRDSLREGMLVAFLSPGCLPCEELLPGVVELARTAGPGQVLAAVVVDGDDGARPDAFVAALSPVATVAVTRLGGELTRAFEIKGLPTAVRIGPEGRVAARGRALLRVAHSVRAGA</sequence>
<dbReference type="RefSeq" id="WP_201834089.1">
    <property type="nucleotide sequence ID" value="NZ_JAERRK010000004.1"/>
</dbReference>
<dbReference type="AlphaFoldDB" id="A0A937EHP9"/>
<evidence type="ECO:0000256" key="1">
    <source>
        <dbReference type="SAM" id="Phobius"/>
    </source>
</evidence>
<keyword evidence="1" id="KW-1133">Transmembrane helix</keyword>
<dbReference type="SUPFAM" id="SSF52833">
    <property type="entry name" value="Thioredoxin-like"/>
    <property type="match status" value="1"/>
</dbReference>
<keyword evidence="3" id="KW-1185">Reference proteome</keyword>
<keyword evidence="1" id="KW-0812">Transmembrane</keyword>
<accession>A0A937EHP9</accession>
<dbReference type="Proteomes" id="UP000661858">
    <property type="component" value="Unassembled WGS sequence"/>
</dbReference>
<reference evidence="2" key="1">
    <citation type="submission" date="2021-01" db="EMBL/GenBank/DDBJ databases">
        <title>WGS of actinomycetes isolated from Thailand.</title>
        <authorList>
            <person name="Thawai C."/>
        </authorList>
    </citation>
    <scope>NUCLEOTIDE SEQUENCE</scope>
    <source>
        <strain evidence="2">RCU-197</strain>
    </source>
</reference>
<feature type="transmembrane region" description="Helical" evidence="1">
    <location>
        <begin position="6"/>
        <end position="26"/>
    </location>
</feature>
<name>A0A937EHP9_9ACTN</name>
<proteinExistence type="predicted"/>
<dbReference type="Gene3D" id="3.40.30.10">
    <property type="entry name" value="Glutaredoxin"/>
    <property type="match status" value="1"/>
</dbReference>
<keyword evidence="1" id="KW-0472">Membrane</keyword>
<gene>
    <name evidence="2" type="ORF">JK359_09910</name>
</gene>
<protein>
    <submittedName>
        <fullName evidence="2">TlpA family protein disulfide reductase</fullName>
    </submittedName>
</protein>
<dbReference type="CDD" id="cd02966">
    <property type="entry name" value="TlpA_like_family"/>
    <property type="match status" value="1"/>
</dbReference>
<evidence type="ECO:0000313" key="3">
    <source>
        <dbReference type="Proteomes" id="UP000661858"/>
    </source>
</evidence>
<evidence type="ECO:0000313" key="2">
    <source>
        <dbReference type="EMBL" id="MBL1082294.1"/>
    </source>
</evidence>
<comment type="caution">
    <text evidence="2">The sequence shown here is derived from an EMBL/GenBank/DDBJ whole genome shotgun (WGS) entry which is preliminary data.</text>
</comment>
<dbReference type="EMBL" id="JAERRK010000004">
    <property type="protein sequence ID" value="MBL1082294.1"/>
    <property type="molecule type" value="Genomic_DNA"/>
</dbReference>
<organism evidence="2 3">
    <name type="scientific">Streptomyces actinomycinicus</name>
    <dbReference type="NCBI Taxonomy" id="1695166"/>
    <lineage>
        <taxon>Bacteria</taxon>
        <taxon>Bacillati</taxon>
        <taxon>Actinomycetota</taxon>
        <taxon>Actinomycetes</taxon>
        <taxon>Kitasatosporales</taxon>
        <taxon>Streptomycetaceae</taxon>
        <taxon>Streptomyces</taxon>
    </lineage>
</organism>
<dbReference type="InterPro" id="IPR036249">
    <property type="entry name" value="Thioredoxin-like_sf"/>
</dbReference>